<dbReference type="Proteomes" id="UP000749040">
    <property type="component" value="Unassembled WGS sequence"/>
</dbReference>
<dbReference type="RefSeq" id="WP_205363553.1">
    <property type="nucleotide sequence ID" value="NZ_JADKYB010000030.1"/>
</dbReference>
<protein>
    <submittedName>
        <fullName evidence="2">Uncharacterized protein</fullName>
    </submittedName>
</protein>
<gene>
    <name evidence="2" type="ORF">ITX44_36525</name>
</gene>
<evidence type="ECO:0000313" key="3">
    <source>
        <dbReference type="Proteomes" id="UP000749040"/>
    </source>
</evidence>
<dbReference type="EMBL" id="JADKYB010000030">
    <property type="protein sequence ID" value="MBM9509969.1"/>
    <property type="molecule type" value="Genomic_DNA"/>
</dbReference>
<comment type="caution">
    <text evidence="2">The sequence shown here is derived from an EMBL/GenBank/DDBJ whole genome shotgun (WGS) entry which is preliminary data.</text>
</comment>
<sequence>MPETLEDLTAPDLDSLDDTEPALPPPPRWTAHDAARQLLAAGHHVHLVSDGMTGCLNGRCAPGLSLDGTA</sequence>
<evidence type="ECO:0000256" key="1">
    <source>
        <dbReference type="SAM" id="MobiDB-lite"/>
    </source>
</evidence>
<evidence type="ECO:0000313" key="2">
    <source>
        <dbReference type="EMBL" id="MBM9509969.1"/>
    </source>
</evidence>
<name>A0ABS2U2Y9_9ACTN</name>
<accession>A0ABS2U2Y9</accession>
<keyword evidence="3" id="KW-1185">Reference proteome</keyword>
<proteinExistence type="predicted"/>
<reference evidence="2 3" key="1">
    <citation type="submission" date="2021-01" db="EMBL/GenBank/DDBJ databases">
        <title>Streptomyces acididurans sp. nov., isolated from a peat swamp forest soil.</title>
        <authorList>
            <person name="Chantavorakit T."/>
            <person name="Duangmal K."/>
        </authorList>
    </citation>
    <scope>NUCLEOTIDE SEQUENCE [LARGE SCALE GENOMIC DNA]</scope>
    <source>
        <strain evidence="2 3">KK5PA1</strain>
    </source>
</reference>
<organism evidence="2 3">
    <name type="scientific">Actinacidiphila acididurans</name>
    <dbReference type="NCBI Taxonomy" id="2784346"/>
    <lineage>
        <taxon>Bacteria</taxon>
        <taxon>Bacillati</taxon>
        <taxon>Actinomycetota</taxon>
        <taxon>Actinomycetes</taxon>
        <taxon>Kitasatosporales</taxon>
        <taxon>Streptomycetaceae</taxon>
        <taxon>Actinacidiphila</taxon>
    </lineage>
</organism>
<feature type="region of interest" description="Disordered" evidence="1">
    <location>
        <begin position="1"/>
        <end position="30"/>
    </location>
</feature>